<dbReference type="CDD" id="cd14485">
    <property type="entry name" value="mltA_like_LT_A"/>
    <property type="match status" value="1"/>
</dbReference>
<dbReference type="InterPro" id="IPR036908">
    <property type="entry name" value="RlpA-like_sf"/>
</dbReference>
<dbReference type="Proteomes" id="UP000438476">
    <property type="component" value="Unassembled WGS sequence"/>
</dbReference>
<evidence type="ECO:0000259" key="6">
    <source>
        <dbReference type="SMART" id="SM00925"/>
    </source>
</evidence>
<feature type="domain" description="Lytic transglycosylase MltA" evidence="6">
    <location>
        <begin position="133"/>
        <end position="296"/>
    </location>
</feature>
<dbReference type="PROSITE" id="PS51257">
    <property type="entry name" value="PROKAR_LIPOPROTEIN"/>
    <property type="match status" value="1"/>
</dbReference>
<dbReference type="Gene3D" id="2.40.40.10">
    <property type="entry name" value="RlpA-like domain"/>
    <property type="match status" value="1"/>
</dbReference>
<dbReference type="InterPro" id="IPR010611">
    <property type="entry name" value="3D_dom"/>
</dbReference>
<dbReference type="PANTHER" id="PTHR30124:SF0">
    <property type="entry name" value="MEMBRANE-BOUND LYTIC MUREIN TRANSGLYCOSYLASE A"/>
    <property type="match status" value="1"/>
</dbReference>
<dbReference type="PANTHER" id="PTHR30124">
    <property type="entry name" value="MEMBRANE-BOUND LYTIC MUREIN TRANSGLYCOSYLASE A"/>
    <property type="match status" value="1"/>
</dbReference>
<dbReference type="Pfam" id="PF03562">
    <property type="entry name" value="MltA"/>
    <property type="match status" value="1"/>
</dbReference>
<evidence type="ECO:0000256" key="2">
    <source>
        <dbReference type="ARBA" id="ARBA00012587"/>
    </source>
</evidence>
<dbReference type="GO" id="GO:0009254">
    <property type="term" value="P:peptidoglycan turnover"/>
    <property type="evidence" value="ECO:0007669"/>
    <property type="project" value="InterPro"/>
</dbReference>
<evidence type="ECO:0000256" key="4">
    <source>
        <dbReference type="ARBA" id="ARBA00023316"/>
    </source>
</evidence>
<dbReference type="GO" id="GO:0071555">
    <property type="term" value="P:cell wall organization"/>
    <property type="evidence" value="ECO:0007669"/>
    <property type="project" value="UniProtKB-KW"/>
</dbReference>
<keyword evidence="8" id="KW-1185">Reference proteome</keyword>
<evidence type="ECO:0000256" key="3">
    <source>
        <dbReference type="ARBA" id="ARBA00023239"/>
    </source>
</evidence>
<dbReference type="GO" id="GO:0004553">
    <property type="term" value="F:hydrolase activity, hydrolyzing O-glycosyl compounds"/>
    <property type="evidence" value="ECO:0007669"/>
    <property type="project" value="InterPro"/>
</dbReference>
<organism evidence="7 8">
    <name type="scientific">Altericroceibacterium endophyticum</name>
    <dbReference type="NCBI Taxonomy" id="1808508"/>
    <lineage>
        <taxon>Bacteria</taxon>
        <taxon>Pseudomonadati</taxon>
        <taxon>Pseudomonadota</taxon>
        <taxon>Alphaproteobacteria</taxon>
        <taxon>Sphingomonadales</taxon>
        <taxon>Erythrobacteraceae</taxon>
        <taxon>Altericroceibacterium</taxon>
    </lineage>
</organism>
<dbReference type="GO" id="GO:0008933">
    <property type="term" value="F:peptidoglycan lytic transglycosylase activity"/>
    <property type="evidence" value="ECO:0007669"/>
    <property type="project" value="TreeGrafter"/>
</dbReference>
<gene>
    <name evidence="7" type="ORF">GRI91_04885</name>
</gene>
<accession>A0A6I4T4L2</accession>
<dbReference type="EMBL" id="WTYT01000002">
    <property type="protein sequence ID" value="MXO65081.1"/>
    <property type="molecule type" value="Genomic_DNA"/>
</dbReference>
<dbReference type="InterPro" id="IPR026044">
    <property type="entry name" value="MltA"/>
</dbReference>
<dbReference type="OrthoDB" id="9783686at2"/>
<dbReference type="GO" id="GO:0019867">
    <property type="term" value="C:outer membrane"/>
    <property type="evidence" value="ECO:0007669"/>
    <property type="project" value="InterPro"/>
</dbReference>
<evidence type="ECO:0000256" key="1">
    <source>
        <dbReference type="ARBA" id="ARBA00001420"/>
    </source>
</evidence>
<dbReference type="Pfam" id="PF06725">
    <property type="entry name" value="3D"/>
    <property type="match status" value="1"/>
</dbReference>
<evidence type="ECO:0000313" key="7">
    <source>
        <dbReference type="EMBL" id="MXO65081.1"/>
    </source>
</evidence>
<protein>
    <recommendedName>
        <fullName evidence="2">peptidoglycan lytic exotransglycosylase</fullName>
        <ecNumber evidence="2">4.2.2.n1</ecNumber>
    </recommendedName>
    <alternativeName>
        <fullName evidence="5">Murein hydrolase A</fullName>
    </alternativeName>
</protein>
<dbReference type="SUPFAM" id="SSF50685">
    <property type="entry name" value="Barwin-like endoglucanases"/>
    <property type="match status" value="1"/>
</dbReference>
<sequence length="396" mass="42363">MGGKGLKRLSVLAASLITAACVGGLKPPSGPAPERTAPPTALLAGVSAGPGMGRLKLTDQDAGAALISYRESCPALLRRKDSSGLTRASNWSVSCTAAKRWPADDAKTFFATYFETAVIGDGRAYATGYYEPEIAGSRKRRVGYDAPVYALPDDLVRRWPKDTPLAQRLGRPPLGRIDEAGNVVPYYSRAEIEQGALEDRGLAIAWAADPVELFFLQIQGSGRIRTPDGEVIRIGYAGQNGRPYTSIGALMREQDLFGDGPGQYPASMQGIMRYIHEHPREGTELMRKNASWVFFRELTGSGPLGALNVPVRPKSSVAADPAFVPLGAPVFLATDRQEANGLWIAQDTGGAIKGPNRFDTFWGAGDYARETAGGMSANGQAVLLLPKGTLTRLRVK</sequence>
<reference evidence="7 8" key="1">
    <citation type="submission" date="2019-12" db="EMBL/GenBank/DDBJ databases">
        <title>Genomic-based taxomic classification of the family Erythrobacteraceae.</title>
        <authorList>
            <person name="Xu L."/>
        </authorList>
    </citation>
    <scope>NUCLEOTIDE SEQUENCE [LARGE SCALE GENOMIC DNA]</scope>
    <source>
        <strain evidence="7 8">LMG 29518</strain>
    </source>
</reference>
<dbReference type="CDD" id="cd14668">
    <property type="entry name" value="mlta_B"/>
    <property type="match status" value="1"/>
</dbReference>
<proteinExistence type="predicted"/>
<evidence type="ECO:0000313" key="8">
    <source>
        <dbReference type="Proteomes" id="UP000438476"/>
    </source>
</evidence>
<name>A0A6I4T4L2_9SPHN</name>
<keyword evidence="3" id="KW-0456">Lyase</keyword>
<comment type="catalytic activity">
    <reaction evidence="1">
        <text>Exolytic cleavage of the (1-&gt;4)-beta-glycosidic linkage between N-acetylmuramic acid (MurNAc) and N-acetylglucosamine (GlcNAc) residues in peptidoglycan, from either the reducing or the non-reducing ends of the peptidoglycan chains, with concomitant formation of a 1,6-anhydrobond in the MurNAc residue.</text>
        <dbReference type="EC" id="4.2.2.n1"/>
    </reaction>
</comment>
<dbReference type="EC" id="4.2.2.n1" evidence="2"/>
<comment type="caution">
    <text evidence="7">The sequence shown here is derived from an EMBL/GenBank/DDBJ whole genome shotgun (WGS) entry which is preliminary data.</text>
</comment>
<dbReference type="InterPro" id="IPR005300">
    <property type="entry name" value="MltA_B"/>
</dbReference>
<dbReference type="AlphaFoldDB" id="A0A6I4T4L2"/>
<dbReference type="SMART" id="SM00925">
    <property type="entry name" value="MltA"/>
    <property type="match status" value="1"/>
</dbReference>
<dbReference type="GO" id="GO:0009253">
    <property type="term" value="P:peptidoglycan catabolic process"/>
    <property type="evidence" value="ECO:0007669"/>
    <property type="project" value="TreeGrafter"/>
</dbReference>
<dbReference type="PIRSF" id="PIRSF019422">
    <property type="entry name" value="MltA"/>
    <property type="match status" value="1"/>
</dbReference>
<keyword evidence="4" id="KW-0961">Cell wall biogenesis/degradation</keyword>
<evidence type="ECO:0000256" key="5">
    <source>
        <dbReference type="ARBA" id="ARBA00030918"/>
    </source>
</evidence>
<dbReference type="Gene3D" id="2.40.240.50">
    <property type="entry name" value="Barwin-like endoglucanases"/>
    <property type="match status" value="1"/>
</dbReference>